<evidence type="ECO:0000256" key="3">
    <source>
        <dbReference type="ARBA" id="ARBA00022801"/>
    </source>
</evidence>
<dbReference type="VEuPathDB" id="MicrosporidiaDB:EDEG_00906"/>
<evidence type="ECO:0000256" key="1">
    <source>
        <dbReference type="ARBA" id="ARBA00008140"/>
    </source>
</evidence>
<evidence type="ECO:0000313" key="5">
    <source>
        <dbReference type="EMBL" id="EJW04989.1"/>
    </source>
</evidence>
<dbReference type="InterPro" id="IPR042266">
    <property type="entry name" value="PPPDE_sf"/>
</dbReference>
<reference evidence="6" key="2">
    <citation type="submission" date="2015-07" db="EMBL/GenBank/DDBJ databases">
        <title>Contrasting host-pathogen interactions and genome evolution in two generalist and specialist microsporidian pathogens of mosquitoes.</title>
        <authorList>
            <consortium name="The Broad Institute Genomics Platform"/>
            <consortium name="The Broad Institute Genome Sequencing Center for Infectious Disease"/>
            <person name="Cuomo C.A."/>
            <person name="Sanscrainte N.D."/>
            <person name="Goldberg J.M."/>
            <person name="Heiman D."/>
            <person name="Young S."/>
            <person name="Zeng Q."/>
            <person name="Becnel J.J."/>
            <person name="Birren B.W."/>
        </authorList>
    </citation>
    <scope>NUCLEOTIDE SEQUENCE [LARGE SCALE GENOMIC DNA]</scope>
    <source>
        <strain evidence="6">USNM 41457</strain>
    </source>
</reference>
<dbReference type="GO" id="GO:0006508">
    <property type="term" value="P:proteolysis"/>
    <property type="evidence" value="ECO:0007669"/>
    <property type="project" value="UniProtKB-KW"/>
</dbReference>
<dbReference type="SMART" id="SM01179">
    <property type="entry name" value="DUF862"/>
    <property type="match status" value="1"/>
</dbReference>
<dbReference type="Gene3D" id="3.90.1720.30">
    <property type="entry name" value="PPPDE domains"/>
    <property type="match status" value="1"/>
</dbReference>
<dbReference type="OrthoDB" id="21221at2759"/>
<dbReference type="FunCoup" id="J9DBX0">
    <property type="interactions" value="34"/>
</dbReference>
<dbReference type="STRING" id="1003232.J9DBX0"/>
<sequence>MEEKGHDIKLRIYDLVPGQEKQLLSLLVGMPIEYIYHTSIEVYGKEFWFGSEIFQSEPGKSGHGVPIEIKNMGQTFVDEETFLGYAFNDMKHKYDHGKYDLMHNNCNNFSNDMLMFLVGKGIPQHILELPDLVMKSPGFNVFMNNFIRKNEK</sequence>
<protein>
    <recommendedName>
        <fullName evidence="4">PPPDE domain-containing protein</fullName>
    </recommendedName>
</protein>
<comment type="similarity">
    <text evidence="1">Belongs to the DeSI family.</text>
</comment>
<dbReference type="HOGENOM" id="CLU_101028_1_0_1"/>
<name>J9DBX0_EDHAE</name>
<keyword evidence="6" id="KW-1185">Reference proteome</keyword>
<keyword evidence="2" id="KW-0645">Protease</keyword>
<keyword evidence="3" id="KW-0378">Hydrolase</keyword>
<evidence type="ECO:0000259" key="4">
    <source>
        <dbReference type="PROSITE" id="PS51858"/>
    </source>
</evidence>
<dbReference type="AlphaFoldDB" id="J9DBX0"/>
<dbReference type="PANTHER" id="PTHR12378">
    <property type="entry name" value="DESUMOYLATING ISOPEPTIDASE"/>
    <property type="match status" value="1"/>
</dbReference>
<dbReference type="EMBL" id="AFBI03000011">
    <property type="protein sequence ID" value="EJW04989.1"/>
    <property type="molecule type" value="Genomic_DNA"/>
</dbReference>
<gene>
    <name evidence="5" type="ORF">EDEG_00906</name>
</gene>
<proteinExistence type="inferred from homology"/>
<accession>J9DBX0</accession>
<dbReference type="Pfam" id="PF05903">
    <property type="entry name" value="Peptidase_C97"/>
    <property type="match status" value="1"/>
</dbReference>
<dbReference type="OMA" id="HLMLGKQ"/>
<comment type="caution">
    <text evidence="5">The sequence shown here is derived from an EMBL/GenBank/DDBJ whole genome shotgun (WGS) entry which is preliminary data.</text>
</comment>
<reference evidence="5 6" key="1">
    <citation type="submission" date="2011-08" db="EMBL/GenBank/DDBJ databases">
        <authorList>
            <person name="Liu Z.J."/>
            <person name="Shi F.L."/>
            <person name="Lu J.Q."/>
            <person name="Li M."/>
            <person name="Wang Z.L."/>
        </authorList>
    </citation>
    <scope>NUCLEOTIDE SEQUENCE [LARGE SCALE GENOMIC DNA]</scope>
    <source>
        <strain evidence="5 6">USNM 41457</strain>
    </source>
</reference>
<dbReference type="GO" id="GO:0070646">
    <property type="term" value="P:protein modification by small protein removal"/>
    <property type="evidence" value="ECO:0007669"/>
    <property type="project" value="TreeGrafter"/>
</dbReference>
<dbReference type="InterPro" id="IPR008580">
    <property type="entry name" value="PPPDE_dom"/>
</dbReference>
<dbReference type="Proteomes" id="UP000003163">
    <property type="component" value="Unassembled WGS sequence"/>
</dbReference>
<dbReference type="InParanoid" id="J9DBX0"/>
<dbReference type="PANTHER" id="PTHR12378:SF7">
    <property type="entry name" value="DESUMOYLATING ISOPEPTIDASE 1"/>
    <property type="match status" value="1"/>
</dbReference>
<dbReference type="PROSITE" id="PS51858">
    <property type="entry name" value="PPPDE"/>
    <property type="match status" value="1"/>
</dbReference>
<feature type="domain" description="PPPDE" evidence="4">
    <location>
        <begin position="6"/>
        <end position="136"/>
    </location>
</feature>
<evidence type="ECO:0000313" key="6">
    <source>
        <dbReference type="Proteomes" id="UP000003163"/>
    </source>
</evidence>
<dbReference type="GO" id="GO:0008233">
    <property type="term" value="F:peptidase activity"/>
    <property type="evidence" value="ECO:0007669"/>
    <property type="project" value="UniProtKB-KW"/>
</dbReference>
<organism evidence="5 6">
    <name type="scientific">Edhazardia aedis (strain USNM 41457)</name>
    <name type="common">Microsporidian parasite</name>
    <dbReference type="NCBI Taxonomy" id="1003232"/>
    <lineage>
        <taxon>Eukaryota</taxon>
        <taxon>Fungi</taxon>
        <taxon>Fungi incertae sedis</taxon>
        <taxon>Microsporidia</taxon>
        <taxon>Edhazardia</taxon>
    </lineage>
</organism>
<evidence type="ECO:0000256" key="2">
    <source>
        <dbReference type="ARBA" id="ARBA00022670"/>
    </source>
</evidence>